<name>A0A0E9R975_ANGAN</name>
<reference evidence="1" key="1">
    <citation type="submission" date="2014-11" db="EMBL/GenBank/DDBJ databases">
        <authorList>
            <person name="Amaro Gonzalez C."/>
        </authorList>
    </citation>
    <scope>NUCLEOTIDE SEQUENCE</scope>
</reference>
<dbReference type="AlphaFoldDB" id="A0A0E9R975"/>
<dbReference type="EMBL" id="GBXM01083547">
    <property type="protein sequence ID" value="JAH25030.1"/>
    <property type="molecule type" value="Transcribed_RNA"/>
</dbReference>
<organism evidence="1">
    <name type="scientific">Anguilla anguilla</name>
    <name type="common">European freshwater eel</name>
    <name type="synonym">Muraena anguilla</name>
    <dbReference type="NCBI Taxonomy" id="7936"/>
    <lineage>
        <taxon>Eukaryota</taxon>
        <taxon>Metazoa</taxon>
        <taxon>Chordata</taxon>
        <taxon>Craniata</taxon>
        <taxon>Vertebrata</taxon>
        <taxon>Euteleostomi</taxon>
        <taxon>Actinopterygii</taxon>
        <taxon>Neopterygii</taxon>
        <taxon>Teleostei</taxon>
        <taxon>Anguilliformes</taxon>
        <taxon>Anguillidae</taxon>
        <taxon>Anguilla</taxon>
    </lineage>
</organism>
<protein>
    <submittedName>
        <fullName evidence="1">Uncharacterized protein</fullName>
    </submittedName>
</protein>
<reference evidence="1" key="2">
    <citation type="journal article" date="2015" name="Fish Shellfish Immunol.">
        <title>Early steps in the European eel (Anguilla anguilla)-Vibrio vulnificus interaction in the gills: Role of the RtxA13 toxin.</title>
        <authorList>
            <person name="Callol A."/>
            <person name="Pajuelo D."/>
            <person name="Ebbesson L."/>
            <person name="Teles M."/>
            <person name="MacKenzie S."/>
            <person name="Amaro C."/>
        </authorList>
    </citation>
    <scope>NUCLEOTIDE SEQUENCE</scope>
</reference>
<proteinExistence type="predicted"/>
<accession>A0A0E9R975</accession>
<sequence length="52" mass="5859">MDDIMSTKVHLDAVSLQLKQRVRMTGSSTEPHGHISIHIEHVCRYNGLKCGQ</sequence>
<evidence type="ECO:0000313" key="1">
    <source>
        <dbReference type="EMBL" id="JAH25030.1"/>
    </source>
</evidence>